<dbReference type="Proteomes" id="UP001151760">
    <property type="component" value="Unassembled WGS sequence"/>
</dbReference>
<reference evidence="1" key="2">
    <citation type="submission" date="2022-01" db="EMBL/GenBank/DDBJ databases">
        <authorList>
            <person name="Yamashiro T."/>
            <person name="Shiraishi A."/>
            <person name="Satake H."/>
            <person name="Nakayama K."/>
        </authorList>
    </citation>
    <scope>NUCLEOTIDE SEQUENCE</scope>
</reference>
<reference evidence="1" key="1">
    <citation type="journal article" date="2022" name="Int. J. Mol. Sci.">
        <title>Draft Genome of Tanacetum Coccineum: Genomic Comparison of Closely Related Tanacetum-Family Plants.</title>
        <authorList>
            <person name="Yamashiro T."/>
            <person name="Shiraishi A."/>
            <person name="Nakayama K."/>
            <person name="Satake H."/>
        </authorList>
    </citation>
    <scope>NUCLEOTIDE SEQUENCE</scope>
</reference>
<dbReference type="EMBL" id="BQNB010019919">
    <property type="protein sequence ID" value="GJT90426.1"/>
    <property type="molecule type" value="Genomic_DNA"/>
</dbReference>
<accession>A0ABQ5HRB0</accession>
<evidence type="ECO:0000313" key="2">
    <source>
        <dbReference type="Proteomes" id="UP001151760"/>
    </source>
</evidence>
<keyword evidence="2" id="KW-1185">Reference proteome</keyword>
<proteinExistence type="predicted"/>
<name>A0ABQ5HRB0_9ASTR</name>
<evidence type="ECO:0000313" key="1">
    <source>
        <dbReference type="EMBL" id="GJT90426.1"/>
    </source>
</evidence>
<comment type="caution">
    <text evidence="1">The sequence shown here is derived from an EMBL/GenBank/DDBJ whole genome shotgun (WGS) entry which is preliminary data.</text>
</comment>
<organism evidence="1 2">
    <name type="scientific">Tanacetum coccineum</name>
    <dbReference type="NCBI Taxonomy" id="301880"/>
    <lineage>
        <taxon>Eukaryota</taxon>
        <taxon>Viridiplantae</taxon>
        <taxon>Streptophyta</taxon>
        <taxon>Embryophyta</taxon>
        <taxon>Tracheophyta</taxon>
        <taxon>Spermatophyta</taxon>
        <taxon>Magnoliopsida</taxon>
        <taxon>eudicotyledons</taxon>
        <taxon>Gunneridae</taxon>
        <taxon>Pentapetalae</taxon>
        <taxon>asterids</taxon>
        <taxon>campanulids</taxon>
        <taxon>Asterales</taxon>
        <taxon>Asteraceae</taxon>
        <taxon>Asteroideae</taxon>
        <taxon>Anthemideae</taxon>
        <taxon>Anthemidinae</taxon>
        <taxon>Tanacetum</taxon>
    </lineage>
</organism>
<gene>
    <name evidence="1" type="ORF">Tco_1079271</name>
</gene>
<protein>
    <submittedName>
        <fullName evidence="1">Uncharacterized protein</fullName>
    </submittedName>
</protein>
<sequence>MFRDTLHLPVETLDNPFVAQVNIEIIESFMNRVGYQGVVDKTKIKILQLFHAIVNHINVHYAALLWWDFNNNVFQKKDVIQYPRFTKLIIADLMKKFPSIPYRLGEDFHSIKDDIPLVGVYSTGNVLFQGMLISDSFLTDEIRATDDYIYKRVEEALRSLEQALIPTKGKPIQSSQ</sequence>